<dbReference type="Proteomes" id="UP001590950">
    <property type="component" value="Unassembled WGS sequence"/>
</dbReference>
<organism evidence="1 2">
    <name type="scientific">Stereocaulon virgatum</name>
    <dbReference type="NCBI Taxonomy" id="373712"/>
    <lineage>
        <taxon>Eukaryota</taxon>
        <taxon>Fungi</taxon>
        <taxon>Dikarya</taxon>
        <taxon>Ascomycota</taxon>
        <taxon>Pezizomycotina</taxon>
        <taxon>Lecanoromycetes</taxon>
        <taxon>OSLEUM clade</taxon>
        <taxon>Lecanoromycetidae</taxon>
        <taxon>Lecanorales</taxon>
        <taxon>Lecanorineae</taxon>
        <taxon>Stereocaulaceae</taxon>
        <taxon>Stereocaulon</taxon>
    </lineage>
</organism>
<dbReference type="InterPro" id="IPR043472">
    <property type="entry name" value="Macro_dom-like"/>
</dbReference>
<evidence type="ECO:0008006" key="3">
    <source>
        <dbReference type="Google" id="ProtNLM"/>
    </source>
</evidence>
<reference evidence="1 2" key="1">
    <citation type="submission" date="2024-09" db="EMBL/GenBank/DDBJ databases">
        <title>Rethinking Asexuality: The Enigmatic Case of Functional Sexual Genes in Lepraria (Stereocaulaceae).</title>
        <authorList>
            <person name="Doellman M."/>
            <person name="Sun Y."/>
            <person name="Barcenas-Pena A."/>
            <person name="Lumbsch H.T."/>
            <person name="Grewe F."/>
        </authorList>
    </citation>
    <scope>NUCLEOTIDE SEQUENCE [LARGE SCALE GENOMIC DNA]</scope>
    <source>
        <strain evidence="1 2">Mercado 3170</strain>
    </source>
</reference>
<dbReference type="EMBL" id="JBEFKJ010000028">
    <property type="protein sequence ID" value="KAL2038963.1"/>
    <property type="molecule type" value="Genomic_DNA"/>
</dbReference>
<evidence type="ECO:0000313" key="1">
    <source>
        <dbReference type="EMBL" id="KAL2038963.1"/>
    </source>
</evidence>
<gene>
    <name evidence="1" type="ORF">N7G274_008303</name>
</gene>
<dbReference type="Gene3D" id="3.40.220.10">
    <property type="entry name" value="Leucine Aminopeptidase, subunit E, domain 1"/>
    <property type="match status" value="1"/>
</dbReference>
<proteinExistence type="predicted"/>
<keyword evidence="2" id="KW-1185">Reference proteome</keyword>
<sequence>MFLEDQLMKFKITETEPLPDLNTQPYQIPPKSIILNACDTNGNCFDDFIALYPRAHGNLSQWCEYSPHSLSKLAWQASRLGTTYLVPPPEPFPDSPFDWDSDFTRSGSEEHKQHYIAYLFTSKGRGFNVSSAPCEVLANTKIALADLERQLGVRSTL</sequence>
<accession>A0ABR4A6J3</accession>
<comment type="caution">
    <text evidence="1">The sequence shown here is derived from an EMBL/GenBank/DDBJ whole genome shotgun (WGS) entry which is preliminary data.</text>
</comment>
<protein>
    <recommendedName>
        <fullName evidence="3">CHAT domain-containing protein</fullName>
    </recommendedName>
</protein>
<name>A0ABR4A6J3_9LECA</name>
<evidence type="ECO:0000313" key="2">
    <source>
        <dbReference type="Proteomes" id="UP001590950"/>
    </source>
</evidence>